<dbReference type="Gene3D" id="2.30.42.10">
    <property type="match status" value="1"/>
</dbReference>
<dbReference type="Proteomes" id="UP001302806">
    <property type="component" value="Chromosome"/>
</dbReference>
<dbReference type="Proteomes" id="UP001303407">
    <property type="component" value="Chromosome"/>
</dbReference>
<dbReference type="InterPro" id="IPR001940">
    <property type="entry name" value="Peptidase_S1C"/>
</dbReference>
<evidence type="ECO:0000313" key="4">
    <source>
        <dbReference type="EMBL" id="WNH13089.1"/>
    </source>
</evidence>
<name>A0ABY9XPP0_9FLAO</name>
<organism evidence="3 5">
    <name type="scientific">Thalassobellus suaedae</name>
    <dbReference type="NCBI Taxonomy" id="3074124"/>
    <lineage>
        <taxon>Bacteria</taxon>
        <taxon>Pseudomonadati</taxon>
        <taxon>Bacteroidota</taxon>
        <taxon>Flavobacteriia</taxon>
        <taxon>Flavobacteriales</taxon>
        <taxon>Flavobacteriaceae</taxon>
        <taxon>Thalassobellus</taxon>
    </lineage>
</organism>
<dbReference type="Pfam" id="PF13365">
    <property type="entry name" value="Trypsin_2"/>
    <property type="match status" value="1"/>
</dbReference>
<dbReference type="SUPFAM" id="SSF50156">
    <property type="entry name" value="PDZ domain-like"/>
    <property type="match status" value="1"/>
</dbReference>
<sequence length="341" mass="36789">MKPLPYIILLLITFSTKAQNLAELYNEVKSSVVVIEILNFTTQGTGDHKTLVASAMQGSGVLISEDGLIWTAAHVVQSAEVLGVQFLDGDIYEAEVLSTNPMADVALIKIKDTFNLKEKKVATIGNSDHAQIGEDIFVIGAPFGLKHSVTKGILSGKHHPKDLNNGFRKIELLQTDAAINKGSSGSPMFNMKGEIIGITSSIYSELGKFTGVGFAISSNAAQKLLMESPNFWTGMESVLISGDLAKALNLPQESGLLIINLSSKGIMNKLGLQGGTIPIIIKDIQIVIGGDIILNIAGIKIEDIDFPDLVKQKIDTYKKGEKIPITFLRNGKIEVIEFIKE</sequence>
<dbReference type="InterPro" id="IPR051201">
    <property type="entry name" value="Chloro_Bact_Ser_Proteases"/>
</dbReference>
<dbReference type="RefSeq" id="WP_415863067.1">
    <property type="nucleotide sequence ID" value="NZ_CP134536.1"/>
</dbReference>
<evidence type="ECO:0000313" key="3">
    <source>
        <dbReference type="EMBL" id="WNH07771.1"/>
    </source>
</evidence>
<evidence type="ECO:0000313" key="6">
    <source>
        <dbReference type="Proteomes" id="UP001303407"/>
    </source>
</evidence>
<dbReference type="EMBL" id="CP134537">
    <property type="protein sequence ID" value="WNH07771.1"/>
    <property type="molecule type" value="Genomic_DNA"/>
</dbReference>
<dbReference type="SUPFAM" id="SSF50494">
    <property type="entry name" value="Trypsin-like serine proteases"/>
    <property type="match status" value="1"/>
</dbReference>
<accession>A0ABY9XPP0</accession>
<dbReference type="InterPro" id="IPR036034">
    <property type="entry name" value="PDZ_sf"/>
</dbReference>
<keyword evidence="1" id="KW-0645">Protease</keyword>
<dbReference type="PANTHER" id="PTHR43343">
    <property type="entry name" value="PEPTIDASE S12"/>
    <property type="match status" value="1"/>
</dbReference>
<gene>
    <name evidence="4" type="ORF">RHP49_02285</name>
    <name evidence="3" type="ORF">RHP51_11240</name>
</gene>
<dbReference type="EMBL" id="CP134536">
    <property type="protein sequence ID" value="WNH13089.1"/>
    <property type="molecule type" value="Genomic_DNA"/>
</dbReference>
<protein>
    <submittedName>
        <fullName evidence="3">Trypsin-like peptidase domain-containing protein</fullName>
    </submittedName>
</protein>
<keyword evidence="2" id="KW-0378">Hydrolase</keyword>
<proteinExistence type="predicted"/>
<evidence type="ECO:0000256" key="2">
    <source>
        <dbReference type="ARBA" id="ARBA00022801"/>
    </source>
</evidence>
<keyword evidence="6" id="KW-1185">Reference proteome</keyword>
<dbReference type="Gene3D" id="2.40.10.120">
    <property type="match status" value="1"/>
</dbReference>
<evidence type="ECO:0000313" key="5">
    <source>
        <dbReference type="Proteomes" id="UP001302806"/>
    </source>
</evidence>
<dbReference type="PRINTS" id="PR00834">
    <property type="entry name" value="PROTEASES2C"/>
</dbReference>
<evidence type="ECO:0000256" key="1">
    <source>
        <dbReference type="ARBA" id="ARBA00022670"/>
    </source>
</evidence>
<dbReference type="InterPro" id="IPR009003">
    <property type="entry name" value="Peptidase_S1_PA"/>
</dbReference>
<reference evidence="5 6" key="1">
    <citation type="submission" date="2023-09" db="EMBL/GenBank/DDBJ databases">
        <title>Thalassobella suaedae gen. nov., sp. nov., a marine bacterium of the family Flavobacteriaceae isolated from a halophyte Suaeda japonica.</title>
        <authorList>
            <person name="Lee S.Y."/>
            <person name="Hwang C.Y."/>
        </authorList>
    </citation>
    <scope>NUCLEOTIDE SEQUENCE [LARGE SCALE GENOMIC DNA]</scope>
    <source>
        <strain evidence="4 6">HL-DH10</strain>
        <strain evidence="3 5">HL-DH14</strain>
    </source>
</reference>
<dbReference type="PANTHER" id="PTHR43343:SF3">
    <property type="entry name" value="PROTEASE DO-LIKE 8, CHLOROPLASTIC"/>
    <property type="match status" value="1"/>
</dbReference>